<dbReference type="InterPro" id="IPR015943">
    <property type="entry name" value="WD40/YVTN_repeat-like_dom_sf"/>
</dbReference>
<dbReference type="Gene3D" id="2.130.10.10">
    <property type="entry name" value="YVTN repeat-like/Quinoprotein amine dehydrogenase"/>
    <property type="match status" value="2"/>
</dbReference>
<gene>
    <name evidence="1" type="ORF">EJ06DRAFT_61068</name>
</gene>
<evidence type="ECO:0008006" key="3">
    <source>
        <dbReference type="Google" id="ProtNLM"/>
    </source>
</evidence>
<name>A0A6G1HUU9_9PEZI</name>
<dbReference type="InterPro" id="IPR036322">
    <property type="entry name" value="WD40_repeat_dom_sf"/>
</dbReference>
<proteinExistence type="predicted"/>
<dbReference type="InterPro" id="IPR006594">
    <property type="entry name" value="LisH"/>
</dbReference>
<dbReference type="EMBL" id="ML996697">
    <property type="protein sequence ID" value="KAF2399646.1"/>
    <property type="molecule type" value="Genomic_DNA"/>
</dbReference>
<reference evidence="1" key="1">
    <citation type="journal article" date="2020" name="Stud. Mycol.">
        <title>101 Dothideomycetes genomes: a test case for predicting lifestyles and emergence of pathogens.</title>
        <authorList>
            <person name="Haridas S."/>
            <person name="Albert R."/>
            <person name="Binder M."/>
            <person name="Bloem J."/>
            <person name="Labutti K."/>
            <person name="Salamov A."/>
            <person name="Andreopoulos B."/>
            <person name="Baker S."/>
            <person name="Barry K."/>
            <person name="Bills G."/>
            <person name="Bluhm B."/>
            <person name="Cannon C."/>
            <person name="Castanera R."/>
            <person name="Culley D."/>
            <person name="Daum C."/>
            <person name="Ezra D."/>
            <person name="Gonzalez J."/>
            <person name="Henrissat B."/>
            <person name="Kuo A."/>
            <person name="Liang C."/>
            <person name="Lipzen A."/>
            <person name="Lutzoni F."/>
            <person name="Magnuson J."/>
            <person name="Mondo S."/>
            <person name="Nolan M."/>
            <person name="Ohm R."/>
            <person name="Pangilinan J."/>
            <person name="Park H.-J."/>
            <person name="Ramirez L."/>
            <person name="Alfaro M."/>
            <person name="Sun H."/>
            <person name="Tritt A."/>
            <person name="Yoshinaga Y."/>
            <person name="Zwiers L.-H."/>
            <person name="Turgeon B."/>
            <person name="Goodwin S."/>
            <person name="Spatafora J."/>
            <person name="Crous P."/>
            <person name="Grigoriev I."/>
        </authorList>
    </citation>
    <scope>NUCLEOTIDE SEQUENCE</scope>
    <source>
        <strain evidence="1">CBS 262.69</strain>
    </source>
</reference>
<dbReference type="OrthoDB" id="1932312at2759"/>
<evidence type="ECO:0000313" key="1">
    <source>
        <dbReference type="EMBL" id="KAF2399646.1"/>
    </source>
</evidence>
<accession>A0A6G1HUU9</accession>
<dbReference type="SUPFAM" id="SSF50978">
    <property type="entry name" value="WD40 repeat-like"/>
    <property type="match status" value="1"/>
</dbReference>
<keyword evidence="2" id="KW-1185">Reference proteome</keyword>
<protein>
    <recommendedName>
        <fullName evidence="3">LisH domain-containing protein</fullName>
    </recommendedName>
</protein>
<organism evidence="1 2">
    <name type="scientific">Trichodelitschia bisporula</name>
    <dbReference type="NCBI Taxonomy" id="703511"/>
    <lineage>
        <taxon>Eukaryota</taxon>
        <taxon>Fungi</taxon>
        <taxon>Dikarya</taxon>
        <taxon>Ascomycota</taxon>
        <taxon>Pezizomycotina</taxon>
        <taxon>Dothideomycetes</taxon>
        <taxon>Dothideomycetes incertae sedis</taxon>
        <taxon>Phaeotrichales</taxon>
        <taxon>Phaeotrichaceae</taxon>
        <taxon>Trichodelitschia</taxon>
    </lineage>
</organism>
<dbReference type="Proteomes" id="UP000799640">
    <property type="component" value="Unassembled WGS sequence"/>
</dbReference>
<evidence type="ECO:0000313" key="2">
    <source>
        <dbReference type="Proteomes" id="UP000799640"/>
    </source>
</evidence>
<dbReference type="PROSITE" id="PS50896">
    <property type="entry name" value="LISH"/>
    <property type="match status" value="1"/>
</dbReference>
<sequence length="502" mass="54912">MPPIDSPAIIVARYLRSNGYEEVSRAFLDETHGLTSGQTLDAFLKESGLPPDAGSVSPGDLTLEQVLREKMMYDLTLNLEKASVDDGLKEWKDKPAQWKSTEISLTKPSNLLQVAVESIDLPGTPSAHPFILASSADRRLYVISTDFILPEQSTRFEVVRSFTGLQDSPILSFLVVARRYLVCTGMSGMTVLYDVKRGQILSTRQDHTKYVVKVVSWTRPDGQVWIATAGWDKKVNVYLCHLTSEGISMDEPFASIQLTSDPESLLFFEHPDDKDLYLLLSRRDSTFIYYYGLPESLVTLLDCRPATVPLTARQNLAPLANAWTAFTPSAMAICPHDSTLLAIATSSTPHMKLLIVRLLFPRAETPGVDPPPTTPSASTSMDANATPAVLQAREALAVQDRETAAIYVHSSTMAPQTPYSTPAVAWRPDGSGVWVNSEDGVVRGIEASSGRVVKTLEAHVPGSKVRCLWAGALGEGEKKREYIISGGFDHRLIASEPSVSST</sequence>
<dbReference type="AlphaFoldDB" id="A0A6G1HUU9"/>